<feature type="transmembrane region" description="Helical" evidence="1">
    <location>
        <begin position="220"/>
        <end position="245"/>
    </location>
</feature>
<dbReference type="PANTHER" id="PTHR36844:SF1">
    <property type="entry name" value="PROTEASE PRSW"/>
    <property type="match status" value="1"/>
</dbReference>
<gene>
    <name evidence="2" type="ORF">GCM10010468_14410</name>
</gene>
<feature type="transmembrane region" description="Helical" evidence="1">
    <location>
        <begin position="69"/>
        <end position="92"/>
    </location>
</feature>
<evidence type="ECO:0008006" key="4">
    <source>
        <dbReference type="Google" id="ProtNLM"/>
    </source>
</evidence>
<keyword evidence="1" id="KW-0472">Membrane</keyword>
<organism evidence="2 3">
    <name type="scientific">Actinocorallia longicatena</name>
    <dbReference type="NCBI Taxonomy" id="111803"/>
    <lineage>
        <taxon>Bacteria</taxon>
        <taxon>Bacillati</taxon>
        <taxon>Actinomycetota</taxon>
        <taxon>Actinomycetes</taxon>
        <taxon>Streptosporangiales</taxon>
        <taxon>Thermomonosporaceae</taxon>
        <taxon>Actinocorallia</taxon>
    </lineage>
</organism>
<dbReference type="EMBL" id="BAAAUV010000003">
    <property type="protein sequence ID" value="GAA3201302.1"/>
    <property type="molecule type" value="Genomic_DNA"/>
</dbReference>
<dbReference type="InterPro" id="IPR026898">
    <property type="entry name" value="PrsW"/>
</dbReference>
<evidence type="ECO:0000256" key="1">
    <source>
        <dbReference type="SAM" id="Phobius"/>
    </source>
</evidence>
<keyword evidence="1" id="KW-1133">Transmembrane helix</keyword>
<reference evidence="3" key="1">
    <citation type="journal article" date="2019" name="Int. J. Syst. Evol. Microbiol.">
        <title>The Global Catalogue of Microorganisms (GCM) 10K type strain sequencing project: providing services to taxonomists for standard genome sequencing and annotation.</title>
        <authorList>
            <consortium name="The Broad Institute Genomics Platform"/>
            <consortium name="The Broad Institute Genome Sequencing Center for Infectious Disease"/>
            <person name="Wu L."/>
            <person name="Ma J."/>
        </authorList>
    </citation>
    <scope>NUCLEOTIDE SEQUENCE [LARGE SCALE GENOMIC DNA]</scope>
    <source>
        <strain evidence="3">JCM 9377</strain>
    </source>
</reference>
<dbReference type="RefSeq" id="WP_344823594.1">
    <property type="nucleotide sequence ID" value="NZ_BAAAUV010000003.1"/>
</dbReference>
<keyword evidence="3" id="KW-1185">Reference proteome</keyword>
<feature type="transmembrane region" description="Helical" evidence="1">
    <location>
        <begin position="287"/>
        <end position="309"/>
    </location>
</feature>
<accession>A0ABP6Q3D6</accession>
<name>A0ABP6Q3D6_9ACTN</name>
<protein>
    <recommendedName>
        <fullName evidence="4">RsiW-degrading membrane proteinase PrsW (M82 family)</fullName>
    </recommendedName>
</protein>
<keyword evidence="1" id="KW-0812">Transmembrane</keyword>
<comment type="caution">
    <text evidence="2">The sequence shown here is derived from an EMBL/GenBank/DDBJ whole genome shotgun (WGS) entry which is preliminary data.</text>
</comment>
<evidence type="ECO:0000313" key="2">
    <source>
        <dbReference type="EMBL" id="GAA3201302.1"/>
    </source>
</evidence>
<dbReference type="Proteomes" id="UP001501237">
    <property type="component" value="Unassembled WGS sequence"/>
</dbReference>
<feature type="transmembrane region" description="Helical" evidence="1">
    <location>
        <begin position="104"/>
        <end position="122"/>
    </location>
</feature>
<dbReference type="Pfam" id="PF13367">
    <property type="entry name" value="PrsW-protease"/>
    <property type="match status" value="1"/>
</dbReference>
<evidence type="ECO:0000313" key="3">
    <source>
        <dbReference type="Proteomes" id="UP001501237"/>
    </source>
</evidence>
<dbReference type="PANTHER" id="PTHR36844">
    <property type="entry name" value="PROTEASE PRSW"/>
    <property type="match status" value="1"/>
</dbReference>
<feature type="transmembrane region" description="Helical" evidence="1">
    <location>
        <begin position="180"/>
        <end position="200"/>
    </location>
</feature>
<sequence length="399" mass="42502">MSTATAGHPAREPADDLAAGRRLAIEASGWGEPFRIVQPRNACFWLLLWGLGIGATHLIRYFAVGVGAYGTGLGIGIVAFTLYTIPWLFLLGHHNRYTSLPPKLFAVAFAWGALASAFWMALPANTAILSLYGKNFGYGWAGDWGAGLTAPFTEETAKATALVLLIGLAPRVVRSPYDGLMIGAFAGLGFQIFEDVLYAYNNAATGFGLDQAATAWKIVAVRGLAGLTGHVLFSAVFCAGLMWLLGRGGPGHRLRGLLFVVAALFLHGGWDDAAALGTVLFGEAGPVILMGLMVVVDLAVLWLAFRLAAPQEKAWIRAILAPETASGLLTDTEVRAASGDREARRAHLKAQPDRRHRRTARHVLASADDLAKELALSGGEDSPDVLHAREETARLRALA</sequence>
<feature type="transmembrane region" description="Helical" evidence="1">
    <location>
        <begin position="42"/>
        <end position="63"/>
    </location>
</feature>
<proteinExistence type="predicted"/>